<dbReference type="InterPro" id="IPR041881">
    <property type="entry name" value="PqqD_sf"/>
</dbReference>
<keyword evidence="2" id="KW-1185">Reference proteome</keyword>
<protein>
    <submittedName>
        <fullName evidence="1">PqqD family protein</fullName>
    </submittedName>
</protein>
<organism evidence="1 2">
    <name type="scientific">Rubrivirga litoralis</name>
    <dbReference type="NCBI Taxonomy" id="3075598"/>
    <lineage>
        <taxon>Bacteria</taxon>
        <taxon>Pseudomonadati</taxon>
        <taxon>Rhodothermota</taxon>
        <taxon>Rhodothermia</taxon>
        <taxon>Rhodothermales</taxon>
        <taxon>Rubricoccaceae</taxon>
        <taxon>Rubrivirga</taxon>
    </lineage>
</organism>
<dbReference type="Pfam" id="PF05402">
    <property type="entry name" value="PqqD"/>
    <property type="match status" value="1"/>
</dbReference>
<dbReference type="Proteomes" id="UP001267426">
    <property type="component" value="Unassembled WGS sequence"/>
</dbReference>
<proteinExistence type="predicted"/>
<sequence>MAVLSPDLPIIVSDAVATADLGGESVLLDPVSGRYFGLNEVGTRIFELLSEPRSVSDLVDLLVQEYEVAPAQLRADVEQFVGEMMSRGLVETPS</sequence>
<dbReference type="InterPro" id="IPR008792">
    <property type="entry name" value="PQQD"/>
</dbReference>
<dbReference type="Gene3D" id="1.10.10.1150">
    <property type="entry name" value="Coenzyme PQQ synthesis protein D (PqqD)"/>
    <property type="match status" value="1"/>
</dbReference>
<name>A0ABU3BPK8_9BACT</name>
<reference evidence="1 2" key="1">
    <citation type="submission" date="2023-09" db="EMBL/GenBank/DDBJ databases">
        <authorList>
            <person name="Rey-Velasco X."/>
        </authorList>
    </citation>
    <scope>NUCLEOTIDE SEQUENCE [LARGE SCALE GENOMIC DNA]</scope>
    <source>
        <strain evidence="1 2">F394</strain>
    </source>
</reference>
<accession>A0ABU3BPK8</accession>
<evidence type="ECO:0000313" key="1">
    <source>
        <dbReference type="EMBL" id="MDT0631226.1"/>
    </source>
</evidence>
<evidence type="ECO:0000313" key="2">
    <source>
        <dbReference type="Proteomes" id="UP001267426"/>
    </source>
</evidence>
<dbReference type="EMBL" id="JAVRHT010000009">
    <property type="protein sequence ID" value="MDT0631226.1"/>
    <property type="molecule type" value="Genomic_DNA"/>
</dbReference>
<gene>
    <name evidence="1" type="ORF">RM540_05630</name>
</gene>
<comment type="caution">
    <text evidence="1">The sequence shown here is derived from an EMBL/GenBank/DDBJ whole genome shotgun (WGS) entry which is preliminary data.</text>
</comment>
<dbReference type="RefSeq" id="WP_311662569.1">
    <property type="nucleotide sequence ID" value="NZ_JAVRHT010000009.1"/>
</dbReference>